<name>D0W1Q5_NEICI</name>
<comment type="caution">
    <text evidence="1">The sequence shown here is derived from an EMBL/GenBank/DDBJ whole genome shotgun (WGS) entry which is preliminary data.</text>
</comment>
<sequence>MIQHGGKPSEPVCRRQIVRIWQTVWIPYCRIGLITGQEGRYQK</sequence>
<reference evidence="1 2" key="1">
    <citation type="submission" date="2009-10" db="EMBL/GenBank/DDBJ databases">
        <authorList>
            <person name="Weinstock G."/>
            <person name="Sodergren E."/>
            <person name="Clifton S."/>
            <person name="Fulton L."/>
            <person name="Fulton B."/>
            <person name="Courtney L."/>
            <person name="Fronick C."/>
            <person name="Harrison M."/>
            <person name="Strong C."/>
            <person name="Farmer C."/>
            <person name="Delahaunty K."/>
            <person name="Markovic C."/>
            <person name="Hall O."/>
            <person name="Minx P."/>
            <person name="Tomlinson C."/>
            <person name="Mitreva M."/>
            <person name="Nelson J."/>
            <person name="Hou S."/>
            <person name="Wollam A."/>
            <person name="Pepin K.H."/>
            <person name="Johnson M."/>
            <person name="Bhonagiri V."/>
            <person name="Nash W.E."/>
            <person name="Warren W."/>
            <person name="Chinwalla A."/>
            <person name="Mardis E.R."/>
            <person name="Wilson R.K."/>
        </authorList>
    </citation>
    <scope>NUCLEOTIDE SEQUENCE [LARGE SCALE GENOMIC DNA]</scope>
    <source>
        <strain evidence="1 2">ATCC 14685</strain>
    </source>
</reference>
<evidence type="ECO:0000313" key="2">
    <source>
        <dbReference type="Proteomes" id="UP000003294"/>
    </source>
</evidence>
<dbReference type="Proteomes" id="UP000003294">
    <property type="component" value="Unassembled WGS sequence"/>
</dbReference>
<dbReference type="AlphaFoldDB" id="D0W1Q5"/>
<accession>D0W1Q5</accession>
<dbReference type="EMBL" id="ACDY02000003">
    <property type="protein sequence ID" value="EEZ72180.1"/>
    <property type="molecule type" value="Genomic_DNA"/>
</dbReference>
<organism evidence="1 2">
    <name type="scientific">Neisseria cinerea ATCC 14685</name>
    <dbReference type="NCBI Taxonomy" id="546262"/>
    <lineage>
        <taxon>Bacteria</taxon>
        <taxon>Pseudomonadati</taxon>
        <taxon>Pseudomonadota</taxon>
        <taxon>Betaproteobacteria</taxon>
        <taxon>Neisseriales</taxon>
        <taxon>Neisseriaceae</taxon>
        <taxon>Neisseria</taxon>
    </lineage>
</organism>
<gene>
    <name evidence="1" type="ORF">NEICINOT_03580</name>
</gene>
<proteinExistence type="predicted"/>
<evidence type="ECO:0000313" key="1">
    <source>
        <dbReference type="EMBL" id="EEZ72180.1"/>
    </source>
</evidence>
<protein>
    <submittedName>
        <fullName evidence="1">Uncharacterized protein</fullName>
    </submittedName>
</protein>